<protein>
    <submittedName>
        <fullName evidence="8">Type II/IV secretion system protein TadC, associated with Flp pilus assembly</fullName>
    </submittedName>
</protein>
<dbReference type="Pfam" id="PF00482">
    <property type="entry name" value="T2SSF"/>
    <property type="match status" value="1"/>
</dbReference>
<comment type="subcellular location">
    <subcellularLocation>
        <location evidence="1">Cell membrane</location>
        <topology evidence="1">Multi-pass membrane protein</topology>
    </subcellularLocation>
</comment>
<evidence type="ECO:0000256" key="5">
    <source>
        <dbReference type="ARBA" id="ARBA00023136"/>
    </source>
</evidence>
<evidence type="ECO:0000259" key="7">
    <source>
        <dbReference type="Pfam" id="PF00482"/>
    </source>
</evidence>
<feature type="transmembrane region" description="Helical" evidence="6">
    <location>
        <begin position="96"/>
        <end position="115"/>
    </location>
</feature>
<dbReference type="AlphaFoldDB" id="A0A0F6SG96"/>
<dbReference type="Proteomes" id="UP000034883">
    <property type="component" value="Chromosome"/>
</dbReference>
<dbReference type="GO" id="GO:0005886">
    <property type="term" value="C:plasma membrane"/>
    <property type="evidence" value="ECO:0007669"/>
    <property type="project" value="UniProtKB-SubCell"/>
</dbReference>
<keyword evidence="5 6" id="KW-0472">Membrane</keyword>
<evidence type="ECO:0000256" key="6">
    <source>
        <dbReference type="SAM" id="Phobius"/>
    </source>
</evidence>
<feature type="transmembrane region" description="Helical" evidence="6">
    <location>
        <begin position="122"/>
        <end position="141"/>
    </location>
</feature>
<dbReference type="OrthoDB" id="597333at2"/>
<accession>A0A0F6SG96</accession>
<feature type="transmembrane region" description="Helical" evidence="6">
    <location>
        <begin position="161"/>
        <end position="181"/>
    </location>
</feature>
<dbReference type="RefSeq" id="WP_053235468.1">
    <property type="nucleotide sequence ID" value="NZ_CP011125.1"/>
</dbReference>
<evidence type="ECO:0000256" key="3">
    <source>
        <dbReference type="ARBA" id="ARBA00022692"/>
    </source>
</evidence>
<sequence length="298" mass="31689">MIGVSAFAAVLLFAGGLGLVAGGLATEPVRGPVLLGMRGLRRGELLARGGFLATVDPVVRWLARWTRHLPFAGPRVRLEKSLREAGDWSGYDVDELLALSFLGAVLATTGAAVMVRITDLPGTIVPFAAALGVYLPFQHVSATAARRQREIDRSLPGAVDLIALAMSAGLDFVAAIAQVIATGSKQQEALTEELAYVTRQMSLGVTRRRALDELAARVPIEPVRNFVGAIQQAEEKGTPLADTLKQQAATLRMRRSVQGEEAASRAAVLMMLPLVLVMCSILVVLMAPFVIRGLDAGF</sequence>
<evidence type="ECO:0000256" key="2">
    <source>
        <dbReference type="ARBA" id="ARBA00022475"/>
    </source>
</evidence>
<proteinExistence type="predicted"/>
<name>A0A0F6SG96_9BACT</name>
<dbReference type="InterPro" id="IPR018076">
    <property type="entry name" value="T2SS_GspF_dom"/>
</dbReference>
<dbReference type="EMBL" id="CP011125">
    <property type="protein sequence ID" value="AKF08309.1"/>
    <property type="molecule type" value="Genomic_DNA"/>
</dbReference>
<keyword evidence="2" id="KW-1003">Cell membrane</keyword>
<keyword evidence="4 6" id="KW-1133">Transmembrane helix</keyword>
<evidence type="ECO:0000313" key="8">
    <source>
        <dbReference type="EMBL" id="AKF08309.1"/>
    </source>
</evidence>
<keyword evidence="9" id="KW-1185">Reference proteome</keyword>
<gene>
    <name evidence="8" type="ORF">DB32_005458</name>
</gene>
<feature type="domain" description="Type II secretion system protein GspF" evidence="7">
    <location>
        <begin position="159"/>
        <end position="288"/>
    </location>
</feature>
<feature type="transmembrane region" description="Helical" evidence="6">
    <location>
        <begin position="262"/>
        <end position="291"/>
    </location>
</feature>
<dbReference type="STRING" id="927083.DB32_005458"/>
<evidence type="ECO:0000256" key="1">
    <source>
        <dbReference type="ARBA" id="ARBA00004651"/>
    </source>
</evidence>
<dbReference type="PANTHER" id="PTHR35007">
    <property type="entry name" value="INTEGRAL MEMBRANE PROTEIN-RELATED"/>
    <property type="match status" value="1"/>
</dbReference>
<evidence type="ECO:0000256" key="4">
    <source>
        <dbReference type="ARBA" id="ARBA00022989"/>
    </source>
</evidence>
<keyword evidence="3 6" id="KW-0812">Transmembrane</keyword>
<dbReference type="PANTHER" id="PTHR35007:SF2">
    <property type="entry name" value="PILUS ASSEMBLE PROTEIN"/>
    <property type="match status" value="1"/>
</dbReference>
<reference evidence="8 9" key="1">
    <citation type="submission" date="2015-03" db="EMBL/GenBank/DDBJ databases">
        <title>Genome assembly of Sandaracinus amylolyticus DSM 53668.</title>
        <authorList>
            <person name="Sharma G."/>
            <person name="Subramanian S."/>
        </authorList>
    </citation>
    <scope>NUCLEOTIDE SEQUENCE [LARGE SCALE GENOMIC DNA]</scope>
    <source>
        <strain evidence="8 9">DSM 53668</strain>
    </source>
</reference>
<organism evidence="8 9">
    <name type="scientific">Sandaracinus amylolyticus</name>
    <dbReference type="NCBI Taxonomy" id="927083"/>
    <lineage>
        <taxon>Bacteria</taxon>
        <taxon>Pseudomonadati</taxon>
        <taxon>Myxococcota</taxon>
        <taxon>Polyangia</taxon>
        <taxon>Polyangiales</taxon>
        <taxon>Sandaracinaceae</taxon>
        <taxon>Sandaracinus</taxon>
    </lineage>
</organism>
<dbReference type="KEGG" id="samy:DB32_005458"/>
<evidence type="ECO:0000313" key="9">
    <source>
        <dbReference type="Proteomes" id="UP000034883"/>
    </source>
</evidence>